<dbReference type="STRING" id="1076256.A0A2H3B095"/>
<evidence type="ECO:0000313" key="1">
    <source>
        <dbReference type="EMBL" id="PBK62344.1"/>
    </source>
</evidence>
<proteinExistence type="predicted"/>
<dbReference type="InterPro" id="IPR041078">
    <property type="entry name" value="Plavaka"/>
</dbReference>
<protein>
    <submittedName>
        <fullName evidence="1">Uncharacterized protein</fullName>
    </submittedName>
</protein>
<dbReference type="EMBL" id="KZ293467">
    <property type="protein sequence ID" value="PBK62344.1"/>
    <property type="molecule type" value="Genomic_DNA"/>
</dbReference>
<accession>A0A2H3B095</accession>
<name>A0A2H3B095_9AGAR</name>
<gene>
    <name evidence="1" type="ORF">ARMSODRAFT_990468</name>
</gene>
<dbReference type="AlphaFoldDB" id="A0A2H3B095"/>
<organism evidence="1 2">
    <name type="scientific">Armillaria solidipes</name>
    <dbReference type="NCBI Taxonomy" id="1076256"/>
    <lineage>
        <taxon>Eukaryota</taxon>
        <taxon>Fungi</taxon>
        <taxon>Dikarya</taxon>
        <taxon>Basidiomycota</taxon>
        <taxon>Agaricomycotina</taxon>
        <taxon>Agaricomycetes</taxon>
        <taxon>Agaricomycetidae</taxon>
        <taxon>Agaricales</taxon>
        <taxon>Marasmiineae</taxon>
        <taxon>Physalacriaceae</taxon>
        <taxon>Armillaria</taxon>
    </lineage>
</organism>
<sequence>MTRFRLMSWANNGHNQKSEVEVDKLVNDVILSPHFNQDDLKGFHCHSENARMDTAAAGGENPLLQAFKEMGVSIDMPSGDPNVPSQQYSVPGLWYRKITDPLAHQFHFSPFHLFHHSQDTGKDTRIYSELYSSDTFLKAHDDVHFHGKINADDAGCTLEKVIAALIIFSDATHLAQFGNAKAWPIYLAFSNLSKYFRSQPSSGAMHHLAYVPSVDILAHCQWELMHAVWNFLLDPDFMHAYHYGMVIECLDGVRRRVYPRIFTYSADYPEKVLLATIHDNGLCPCPRCLIRKEKLDLLGQKRDGKVREKNIRTYLLDRVHTARKAIYFLGRAIGGSVIDNLLKSTSHVPTLNAFINRIGPDFNPFRMLVVDQLHEFELGVWKALFTHLI</sequence>
<keyword evidence="2" id="KW-1185">Reference proteome</keyword>
<reference evidence="2" key="1">
    <citation type="journal article" date="2017" name="Nat. Ecol. Evol.">
        <title>Genome expansion and lineage-specific genetic innovations in the forest pathogenic fungi Armillaria.</title>
        <authorList>
            <person name="Sipos G."/>
            <person name="Prasanna A.N."/>
            <person name="Walter M.C."/>
            <person name="O'Connor E."/>
            <person name="Balint B."/>
            <person name="Krizsan K."/>
            <person name="Kiss B."/>
            <person name="Hess J."/>
            <person name="Varga T."/>
            <person name="Slot J."/>
            <person name="Riley R."/>
            <person name="Boka B."/>
            <person name="Rigling D."/>
            <person name="Barry K."/>
            <person name="Lee J."/>
            <person name="Mihaltcheva S."/>
            <person name="LaButti K."/>
            <person name="Lipzen A."/>
            <person name="Waldron R."/>
            <person name="Moloney N.M."/>
            <person name="Sperisen C."/>
            <person name="Kredics L."/>
            <person name="Vagvoelgyi C."/>
            <person name="Patrignani A."/>
            <person name="Fitzpatrick D."/>
            <person name="Nagy I."/>
            <person name="Doyle S."/>
            <person name="Anderson J.B."/>
            <person name="Grigoriev I.V."/>
            <person name="Gueldener U."/>
            <person name="Muensterkoetter M."/>
            <person name="Nagy L.G."/>
        </authorList>
    </citation>
    <scope>NUCLEOTIDE SEQUENCE [LARGE SCALE GENOMIC DNA]</scope>
    <source>
        <strain evidence="2">28-4</strain>
    </source>
</reference>
<dbReference type="Proteomes" id="UP000218334">
    <property type="component" value="Unassembled WGS sequence"/>
</dbReference>
<evidence type="ECO:0000313" key="2">
    <source>
        <dbReference type="Proteomes" id="UP000218334"/>
    </source>
</evidence>
<dbReference type="Pfam" id="PF18759">
    <property type="entry name" value="Plavaka"/>
    <property type="match status" value="1"/>
</dbReference>